<dbReference type="Proteomes" id="UP000027195">
    <property type="component" value="Unassembled WGS sequence"/>
</dbReference>
<reference evidence="5" key="1">
    <citation type="journal article" date="2014" name="Proc. Natl. Acad. Sci. U.S.A.">
        <title>Extensive sampling of basidiomycete genomes demonstrates inadequacy of the white-rot/brown-rot paradigm for wood decay fungi.</title>
        <authorList>
            <person name="Riley R."/>
            <person name="Salamov A.A."/>
            <person name="Brown D.W."/>
            <person name="Nagy L.G."/>
            <person name="Floudas D."/>
            <person name="Held B.W."/>
            <person name="Levasseur A."/>
            <person name="Lombard V."/>
            <person name="Morin E."/>
            <person name="Otillar R."/>
            <person name="Lindquist E.A."/>
            <person name="Sun H."/>
            <person name="LaButti K.M."/>
            <person name="Schmutz J."/>
            <person name="Jabbour D."/>
            <person name="Luo H."/>
            <person name="Baker S.E."/>
            <person name="Pisabarro A.G."/>
            <person name="Walton J.D."/>
            <person name="Blanchette R.A."/>
            <person name="Henrissat B."/>
            <person name="Martin F."/>
            <person name="Cullen D."/>
            <person name="Hibbett D.S."/>
            <person name="Grigoriev I.V."/>
        </authorList>
    </citation>
    <scope>NUCLEOTIDE SEQUENCE [LARGE SCALE GENOMIC DNA]</scope>
    <source>
        <strain evidence="5">FD-172 SS1</strain>
    </source>
</reference>
<sequence length="370" mass="42195">MSVTCPICYDTAIHKNIACFPCGHTLCQPCSVRSLSCSGKARTQCPMCSLPHTGLAIKLFLEVSDRDRTPLPNEIHYESGDATPMDDDHDSPDETQLLKLRLSALEMMVQQLRGEVQTLSAEKREMGEELIHLRREKDVGDRLEEQLEECREEMTALWRKNLFLTSEAQKDRAAWAQERQELVLARERAEREVRKKGEDMLREKEEYAREIDRLQKQVDAKEGTIDGFHRQLQQLQTQNKKLKAQAKLQEEERDTARPLRTRASIATHSSTSSLSRNHRFPPTEGAPSFHKDIHDESAAADAPSDTARNFRRSFSSTYRRLSTFGSMAPAAPAQKPPSPEKRKSELDWLIGPDGKFRSLVQLGPKRSRKC</sequence>
<evidence type="ECO:0000256" key="2">
    <source>
        <dbReference type="SAM" id="MobiDB-lite"/>
    </source>
</evidence>
<accession>A0A067NAZ6</accession>
<evidence type="ECO:0000313" key="5">
    <source>
        <dbReference type="Proteomes" id="UP000027195"/>
    </source>
</evidence>
<keyword evidence="1" id="KW-0863">Zinc-finger</keyword>
<feature type="region of interest" description="Disordered" evidence="2">
    <location>
        <begin position="323"/>
        <end position="348"/>
    </location>
</feature>
<dbReference type="SUPFAM" id="SSF57850">
    <property type="entry name" value="RING/U-box"/>
    <property type="match status" value="1"/>
</dbReference>
<evidence type="ECO:0000313" key="4">
    <source>
        <dbReference type="EMBL" id="KDQ20936.1"/>
    </source>
</evidence>
<feature type="domain" description="RING-type" evidence="3">
    <location>
        <begin position="5"/>
        <end position="49"/>
    </location>
</feature>
<keyword evidence="5" id="KW-1185">Reference proteome</keyword>
<dbReference type="PROSITE" id="PS50089">
    <property type="entry name" value="ZF_RING_2"/>
    <property type="match status" value="1"/>
</dbReference>
<gene>
    <name evidence="4" type="ORF">BOTBODRAFT_26950</name>
</gene>
<name>A0A067NAZ6_BOTB1</name>
<dbReference type="HOGENOM" id="CLU_748007_0_0_1"/>
<feature type="compositionally biased region" description="Basic and acidic residues" evidence="2">
    <location>
        <begin position="248"/>
        <end position="257"/>
    </location>
</feature>
<feature type="region of interest" description="Disordered" evidence="2">
    <location>
        <begin position="243"/>
        <end position="290"/>
    </location>
</feature>
<dbReference type="InterPro" id="IPR013083">
    <property type="entry name" value="Znf_RING/FYVE/PHD"/>
</dbReference>
<evidence type="ECO:0000259" key="3">
    <source>
        <dbReference type="PROSITE" id="PS50089"/>
    </source>
</evidence>
<dbReference type="InterPro" id="IPR001841">
    <property type="entry name" value="Znf_RING"/>
</dbReference>
<proteinExistence type="predicted"/>
<feature type="compositionally biased region" description="Low complexity" evidence="2">
    <location>
        <begin position="261"/>
        <end position="275"/>
    </location>
</feature>
<keyword evidence="1" id="KW-0479">Metal-binding</keyword>
<protein>
    <recommendedName>
        <fullName evidence="3">RING-type domain-containing protein</fullName>
    </recommendedName>
</protein>
<dbReference type="SMART" id="SM00184">
    <property type="entry name" value="RING"/>
    <property type="match status" value="1"/>
</dbReference>
<dbReference type="Gene3D" id="3.30.40.10">
    <property type="entry name" value="Zinc/RING finger domain, C3HC4 (zinc finger)"/>
    <property type="match status" value="1"/>
</dbReference>
<organism evidence="4 5">
    <name type="scientific">Botryobasidium botryosum (strain FD-172 SS1)</name>
    <dbReference type="NCBI Taxonomy" id="930990"/>
    <lineage>
        <taxon>Eukaryota</taxon>
        <taxon>Fungi</taxon>
        <taxon>Dikarya</taxon>
        <taxon>Basidiomycota</taxon>
        <taxon>Agaricomycotina</taxon>
        <taxon>Agaricomycetes</taxon>
        <taxon>Cantharellales</taxon>
        <taxon>Botryobasidiaceae</taxon>
        <taxon>Botryobasidium</taxon>
    </lineage>
</organism>
<dbReference type="CDD" id="cd16449">
    <property type="entry name" value="RING-HC"/>
    <property type="match status" value="1"/>
</dbReference>
<dbReference type="EMBL" id="KL198017">
    <property type="protein sequence ID" value="KDQ20936.1"/>
    <property type="molecule type" value="Genomic_DNA"/>
</dbReference>
<keyword evidence="1" id="KW-0862">Zinc</keyword>
<dbReference type="InParanoid" id="A0A067NAZ6"/>
<evidence type="ECO:0000256" key="1">
    <source>
        <dbReference type="PROSITE-ProRule" id="PRU00175"/>
    </source>
</evidence>
<dbReference type="GO" id="GO:0008270">
    <property type="term" value="F:zinc ion binding"/>
    <property type="evidence" value="ECO:0007669"/>
    <property type="project" value="UniProtKB-KW"/>
</dbReference>
<dbReference type="AlphaFoldDB" id="A0A067NAZ6"/>